<sequence>MSISSANPVGVSSATAQTNYVATDKKPVPQNQVEQALPTALQTTSSTATASTTEATSPKSSPSVVVNISNAGKAALQEATETVAQTKAEAVNGDRQAQRQLAKIEASKK</sequence>
<organism evidence="2 3">
    <name type="scientific">Chromobacterium aquaticum</name>
    <dbReference type="NCBI Taxonomy" id="467180"/>
    <lineage>
        <taxon>Bacteria</taxon>
        <taxon>Pseudomonadati</taxon>
        <taxon>Pseudomonadota</taxon>
        <taxon>Betaproteobacteria</taxon>
        <taxon>Neisseriales</taxon>
        <taxon>Chromobacteriaceae</taxon>
        <taxon>Chromobacterium</taxon>
    </lineage>
</organism>
<name>A0ABV9A1C2_9NEIS</name>
<gene>
    <name evidence="2" type="ORF">ACFO0R_22980</name>
</gene>
<feature type="compositionally biased region" description="Low complexity" evidence="1">
    <location>
        <begin position="36"/>
        <end position="63"/>
    </location>
</feature>
<accession>A0ABV9A1C2</accession>
<evidence type="ECO:0000256" key="1">
    <source>
        <dbReference type="SAM" id="MobiDB-lite"/>
    </source>
</evidence>
<reference evidence="3" key="1">
    <citation type="journal article" date="2019" name="Int. J. Syst. Evol. Microbiol.">
        <title>The Global Catalogue of Microorganisms (GCM) 10K type strain sequencing project: providing services to taxonomists for standard genome sequencing and annotation.</title>
        <authorList>
            <consortium name="The Broad Institute Genomics Platform"/>
            <consortium name="The Broad Institute Genome Sequencing Center for Infectious Disease"/>
            <person name="Wu L."/>
            <person name="Ma J."/>
        </authorList>
    </citation>
    <scope>NUCLEOTIDE SEQUENCE [LARGE SCALE GENOMIC DNA]</scope>
    <source>
        <strain evidence="3">CGMCC 4.7608</strain>
    </source>
</reference>
<proteinExistence type="predicted"/>
<dbReference type="EMBL" id="JBHSEK010000032">
    <property type="protein sequence ID" value="MFC4492485.1"/>
    <property type="molecule type" value="Genomic_DNA"/>
</dbReference>
<protein>
    <submittedName>
        <fullName evidence="2">Uncharacterized protein</fullName>
    </submittedName>
</protein>
<evidence type="ECO:0000313" key="3">
    <source>
        <dbReference type="Proteomes" id="UP001595999"/>
    </source>
</evidence>
<dbReference type="Proteomes" id="UP001595999">
    <property type="component" value="Unassembled WGS sequence"/>
</dbReference>
<feature type="region of interest" description="Disordered" evidence="1">
    <location>
        <begin position="22"/>
        <end position="64"/>
    </location>
</feature>
<evidence type="ECO:0000313" key="2">
    <source>
        <dbReference type="EMBL" id="MFC4492485.1"/>
    </source>
</evidence>
<comment type="caution">
    <text evidence="2">The sequence shown here is derived from an EMBL/GenBank/DDBJ whole genome shotgun (WGS) entry which is preliminary data.</text>
</comment>
<dbReference type="RefSeq" id="WP_231463975.1">
    <property type="nucleotide sequence ID" value="NZ_JAJOHW010000115.1"/>
</dbReference>
<keyword evidence="3" id="KW-1185">Reference proteome</keyword>